<organism evidence="2 3">
    <name type="scientific">Maudiozyma humilis</name>
    <name type="common">Sour dough yeast</name>
    <name type="synonym">Kazachstania humilis</name>
    <dbReference type="NCBI Taxonomy" id="51915"/>
    <lineage>
        <taxon>Eukaryota</taxon>
        <taxon>Fungi</taxon>
        <taxon>Dikarya</taxon>
        <taxon>Ascomycota</taxon>
        <taxon>Saccharomycotina</taxon>
        <taxon>Saccharomycetes</taxon>
        <taxon>Saccharomycetales</taxon>
        <taxon>Saccharomycetaceae</taxon>
        <taxon>Maudiozyma</taxon>
    </lineage>
</organism>
<comment type="caution">
    <text evidence="2">The sequence shown here is derived from an EMBL/GenBank/DDBJ whole genome shotgun (WGS) entry which is preliminary data.</text>
</comment>
<protein>
    <submittedName>
        <fullName evidence="2">Egt2 protein</fullName>
    </submittedName>
</protein>
<evidence type="ECO:0000313" key="2">
    <source>
        <dbReference type="EMBL" id="GMM57350.1"/>
    </source>
</evidence>
<evidence type="ECO:0000256" key="1">
    <source>
        <dbReference type="SAM" id="SignalP"/>
    </source>
</evidence>
<keyword evidence="3" id="KW-1185">Reference proteome</keyword>
<gene>
    <name evidence="2" type="ORF">DAKH74_039660</name>
</gene>
<proteinExistence type="predicted"/>
<evidence type="ECO:0000313" key="3">
    <source>
        <dbReference type="Proteomes" id="UP001377567"/>
    </source>
</evidence>
<name>A0AAV5S108_MAUHU</name>
<sequence>MSPFYNSLLFTTALLFNAVRVLAAAPYFSGVSVLDSYTGTSTCTNVDHWFLVRPEITIPANADTTSIEITVPLAFNTKTDGSFDLYHGSTTVGTVSSSAGSNTFTVAFNTYVTTLEEEITVDFNLLAQFTESAMELISKPMTISYAFKASDGTTFTPAITFAAIDLSQITTDGGIYSGNNSAWFVVDIPVSLLDGDVTIGAEVIGEYGLAYYADMTTLEVVTSVDEFNQPLSSVPFTAYKDESTAAAIAIDINSNVSGGKYLRISYYSGPLTSDYVINQVTINNSTKVTSTLYAESATDVEVNPESALDTTSSLAVTSGTASNITFTSSLAAVQPTVESELLDSSETTESASSNEVLDSLLEDMGSDNSTVSDEATTSSAIISTISTGIPSASTAAPLVENELLNATTTAVSSSSSSIATSSVAAVTSSIDLGSQQALDASNMNATTSSTADLVASTTSPLDYGSNMTTTSSAAVATDLSNTTLTSVSATAFQNTTSNDAYETYTVLESTQPADVTVMTSLVPVATLSGSTIESEVLVTSTIENSDIDADERSTAFQVIVTSTQLSTTVVTTTSCSNKLCVIATTTVPVTNTFTVTSCPPESTTSTAPAYKTEVSEGVVVSTESQSADAIVQTQLVAVSTLASSKATVAPVVHSTKTLTTSVDETVVAYTTASCSTTSTTGSAVVEEGYVKSLETESASVTSYEALLGASTLAQPSSTTLKIAVQSSSSVAAASSYVMSNYEGDAKQLTMGLGGILLGFITFLL</sequence>
<accession>A0AAV5S108</accession>
<feature type="chain" id="PRO_5043585351" evidence="1">
    <location>
        <begin position="24"/>
        <end position="764"/>
    </location>
</feature>
<keyword evidence="1" id="KW-0732">Signal</keyword>
<feature type="signal peptide" evidence="1">
    <location>
        <begin position="1"/>
        <end position="23"/>
    </location>
</feature>
<dbReference type="Proteomes" id="UP001377567">
    <property type="component" value="Unassembled WGS sequence"/>
</dbReference>
<reference evidence="2 3" key="1">
    <citation type="journal article" date="2023" name="Elife">
        <title>Identification of key yeast species and microbe-microbe interactions impacting larval growth of Drosophila in the wild.</title>
        <authorList>
            <person name="Mure A."/>
            <person name="Sugiura Y."/>
            <person name="Maeda R."/>
            <person name="Honda K."/>
            <person name="Sakurai N."/>
            <person name="Takahashi Y."/>
            <person name="Watada M."/>
            <person name="Katoh T."/>
            <person name="Gotoh A."/>
            <person name="Gotoh Y."/>
            <person name="Taniguchi I."/>
            <person name="Nakamura K."/>
            <person name="Hayashi T."/>
            <person name="Katayama T."/>
            <person name="Uemura T."/>
            <person name="Hattori Y."/>
        </authorList>
    </citation>
    <scope>NUCLEOTIDE SEQUENCE [LARGE SCALE GENOMIC DNA]</scope>
    <source>
        <strain evidence="2 3">KH-74</strain>
    </source>
</reference>
<dbReference type="SUPFAM" id="SSF49401">
    <property type="entry name" value="Bacterial adhesins"/>
    <property type="match status" value="1"/>
</dbReference>
<dbReference type="InterPro" id="IPR008966">
    <property type="entry name" value="Adhesion_dom_sf"/>
</dbReference>
<dbReference type="EMBL" id="BTGD01000011">
    <property type="protein sequence ID" value="GMM57350.1"/>
    <property type="molecule type" value="Genomic_DNA"/>
</dbReference>
<dbReference type="AlphaFoldDB" id="A0AAV5S108"/>